<feature type="region of interest" description="Disordered" evidence="1">
    <location>
        <begin position="22"/>
        <end position="79"/>
    </location>
</feature>
<reference evidence="3" key="2">
    <citation type="submission" date="2023-06" db="EMBL/GenBank/DDBJ databases">
        <title>Black Yeasts Isolated from many extreme environments.</title>
        <authorList>
            <person name="Coleine C."/>
            <person name="Stajich J.E."/>
            <person name="Selbmann L."/>
        </authorList>
    </citation>
    <scope>NUCLEOTIDE SEQUENCE</scope>
    <source>
        <strain evidence="3">CCFEE 5200</strain>
    </source>
</reference>
<evidence type="ECO:0000313" key="3">
    <source>
        <dbReference type="EMBL" id="KAK0972950.1"/>
    </source>
</evidence>
<dbReference type="Proteomes" id="UP001175353">
    <property type="component" value="Unassembled WGS sequence"/>
</dbReference>
<dbReference type="Proteomes" id="UP001168146">
    <property type="component" value="Unassembled WGS sequence"/>
</dbReference>
<protein>
    <submittedName>
        <fullName evidence="3">Glycerol channel</fullName>
    </submittedName>
</protein>
<sequence length="132" mass="14173">MAGLGIEKMDGDDGMKIHQTELTPSTIRHGHNRSDSSAGTPTQSSPTYGEHGALMHRVSTDGSPAYAEHGPTIDRSPTADLKKAANAGLRWPRIRRVIRAPLSEFMVLIMFGDGVVAQVVLSNGTKGNYQSM</sequence>
<dbReference type="EMBL" id="JASUXU010000002">
    <property type="protein sequence ID" value="KAK0327661.1"/>
    <property type="molecule type" value="Genomic_DNA"/>
</dbReference>
<name>A0AAN6KAQ2_9PEZI</name>
<evidence type="ECO:0000256" key="1">
    <source>
        <dbReference type="SAM" id="MobiDB-lite"/>
    </source>
</evidence>
<proteinExistence type="predicted"/>
<dbReference type="EMBL" id="JAUJLE010000165">
    <property type="protein sequence ID" value="KAK0972950.1"/>
    <property type="molecule type" value="Genomic_DNA"/>
</dbReference>
<evidence type="ECO:0000313" key="2">
    <source>
        <dbReference type="EMBL" id="KAK0327661.1"/>
    </source>
</evidence>
<comment type="caution">
    <text evidence="3">The sequence shown here is derived from an EMBL/GenBank/DDBJ whole genome shotgun (WGS) entry which is preliminary data.</text>
</comment>
<reference evidence="2" key="1">
    <citation type="submission" date="2021-12" db="EMBL/GenBank/DDBJ databases">
        <title>Black yeast isolated from Biological Soil Crust.</title>
        <authorList>
            <person name="Kurbessoian T."/>
        </authorList>
    </citation>
    <scope>NUCLEOTIDE SEQUENCE</scope>
    <source>
        <strain evidence="2">CCFEE 5208</strain>
    </source>
</reference>
<gene>
    <name evidence="3" type="primary">FPS1_4</name>
    <name evidence="2" type="synonym">FPS1_1</name>
    <name evidence="2" type="ORF">LTR82_001177</name>
    <name evidence="3" type="ORF">LTR91_014960</name>
</gene>
<feature type="compositionally biased region" description="Polar residues" evidence="1">
    <location>
        <begin position="35"/>
        <end position="47"/>
    </location>
</feature>
<keyword evidence="4" id="KW-1185">Reference proteome</keyword>
<dbReference type="AlphaFoldDB" id="A0AAN6KAQ2"/>
<accession>A0AAN6KAQ2</accession>
<evidence type="ECO:0000313" key="4">
    <source>
        <dbReference type="Proteomes" id="UP001175353"/>
    </source>
</evidence>
<organism evidence="3 4">
    <name type="scientific">Friedmanniomyces endolithicus</name>
    <dbReference type="NCBI Taxonomy" id="329885"/>
    <lineage>
        <taxon>Eukaryota</taxon>
        <taxon>Fungi</taxon>
        <taxon>Dikarya</taxon>
        <taxon>Ascomycota</taxon>
        <taxon>Pezizomycotina</taxon>
        <taxon>Dothideomycetes</taxon>
        <taxon>Dothideomycetidae</taxon>
        <taxon>Mycosphaerellales</taxon>
        <taxon>Teratosphaeriaceae</taxon>
        <taxon>Friedmanniomyces</taxon>
    </lineage>
</organism>